<proteinExistence type="predicted"/>
<protein>
    <submittedName>
        <fullName evidence="1">Uncharacterized protein</fullName>
    </submittedName>
</protein>
<gene>
    <name evidence="1" type="ORF">SD70_21000</name>
</gene>
<comment type="caution">
    <text evidence="1">The sequence shown here is derived from an EMBL/GenBank/DDBJ whole genome shotgun (WGS) entry which is preliminary data.</text>
</comment>
<dbReference type="RefSeq" id="WP_041049457.1">
    <property type="nucleotide sequence ID" value="NZ_JXAK01000040.1"/>
</dbReference>
<evidence type="ECO:0000313" key="1">
    <source>
        <dbReference type="EMBL" id="KIL39281.1"/>
    </source>
</evidence>
<evidence type="ECO:0000313" key="2">
    <source>
        <dbReference type="Proteomes" id="UP000031967"/>
    </source>
</evidence>
<dbReference type="Proteomes" id="UP000031967">
    <property type="component" value="Unassembled WGS sequence"/>
</dbReference>
<sequence>MFWRLEVPPTPPPVVTQCEIAAGSLPPLVLAACPAEGKTSPWPNQQRLETAAGYRRMPQLRGFAACGMFKLHCFFEEVKVGMNRECVNDLLSRLPIAMAGIVHAKAGNATRLSIFPYTISPLAKRFLP</sequence>
<dbReference type="EMBL" id="JXAK01000040">
    <property type="protein sequence ID" value="KIL39281.1"/>
    <property type="molecule type" value="Genomic_DNA"/>
</dbReference>
<organism evidence="1 2">
    <name type="scientific">Gordoniibacillus kamchatkensis</name>
    <dbReference type="NCBI Taxonomy" id="1590651"/>
    <lineage>
        <taxon>Bacteria</taxon>
        <taxon>Bacillati</taxon>
        <taxon>Bacillota</taxon>
        <taxon>Bacilli</taxon>
        <taxon>Bacillales</taxon>
        <taxon>Paenibacillaceae</taxon>
        <taxon>Gordoniibacillus</taxon>
    </lineage>
</organism>
<reference evidence="1 2" key="1">
    <citation type="submission" date="2014-12" db="EMBL/GenBank/DDBJ databases">
        <title>Draft genome sequence of Paenibacillus kamchatkensis strain B-2647.</title>
        <authorList>
            <person name="Karlyshev A.V."/>
            <person name="Kudryashova E.B."/>
        </authorList>
    </citation>
    <scope>NUCLEOTIDE SEQUENCE [LARGE SCALE GENOMIC DNA]</scope>
    <source>
        <strain evidence="1 2">VKM B-2647</strain>
    </source>
</reference>
<accession>A0ABR5AE06</accession>
<keyword evidence="2" id="KW-1185">Reference proteome</keyword>
<name>A0ABR5AE06_9BACL</name>
<dbReference type="PROSITE" id="PS51257">
    <property type="entry name" value="PROKAR_LIPOPROTEIN"/>
    <property type="match status" value="1"/>
</dbReference>